<dbReference type="EMBL" id="JBHSSM010000017">
    <property type="protein sequence ID" value="MFC6315324.1"/>
    <property type="molecule type" value="Genomic_DNA"/>
</dbReference>
<sequence>MFESDAKLIVTGWLVQEDVDFLAETDRLSFFLYLYELLAKNDGLPSDFSGFTLEPLLNQPQLLKYRDAYRADPAAFTKAAVAAYQRQPQRVNESLATMAYVLVKNNSLEFLQDFVHGFDFWRGWQRNHQPSQTWALTQHDQERIAEYFDRQA</sequence>
<dbReference type="RefSeq" id="WP_125597470.1">
    <property type="nucleotide sequence ID" value="NZ_JBHSSM010000017.1"/>
</dbReference>
<comment type="caution">
    <text evidence="1">The sequence shown here is derived from an EMBL/GenBank/DDBJ whole genome shotgun (WGS) entry which is preliminary data.</text>
</comment>
<protein>
    <submittedName>
        <fullName evidence="1">Uncharacterized protein</fullName>
    </submittedName>
</protein>
<proteinExistence type="predicted"/>
<evidence type="ECO:0000313" key="1">
    <source>
        <dbReference type="EMBL" id="MFC6315324.1"/>
    </source>
</evidence>
<keyword evidence="2" id="KW-1185">Reference proteome</keyword>
<organism evidence="1 2">
    <name type="scientific">Lapidilactobacillus achengensis</name>
    <dbReference type="NCBI Taxonomy" id="2486000"/>
    <lineage>
        <taxon>Bacteria</taxon>
        <taxon>Bacillati</taxon>
        <taxon>Bacillota</taxon>
        <taxon>Bacilli</taxon>
        <taxon>Lactobacillales</taxon>
        <taxon>Lactobacillaceae</taxon>
        <taxon>Lapidilactobacillus</taxon>
    </lineage>
</organism>
<gene>
    <name evidence="1" type="ORF">ACFQHW_07100</name>
</gene>
<accession>A0ABW1UN15</accession>
<evidence type="ECO:0000313" key="2">
    <source>
        <dbReference type="Proteomes" id="UP001596310"/>
    </source>
</evidence>
<dbReference type="Proteomes" id="UP001596310">
    <property type="component" value="Unassembled WGS sequence"/>
</dbReference>
<name>A0ABW1UN15_9LACO</name>
<reference evidence="2" key="1">
    <citation type="journal article" date="2019" name="Int. J. Syst. Evol. Microbiol.">
        <title>The Global Catalogue of Microorganisms (GCM) 10K type strain sequencing project: providing services to taxonomists for standard genome sequencing and annotation.</title>
        <authorList>
            <consortium name="The Broad Institute Genomics Platform"/>
            <consortium name="The Broad Institute Genome Sequencing Center for Infectious Disease"/>
            <person name="Wu L."/>
            <person name="Ma J."/>
        </authorList>
    </citation>
    <scope>NUCLEOTIDE SEQUENCE [LARGE SCALE GENOMIC DNA]</scope>
    <source>
        <strain evidence="2">CCM 8897</strain>
    </source>
</reference>